<dbReference type="Pfam" id="PF10923">
    <property type="entry name" value="BrxC_BrxD"/>
    <property type="match status" value="1"/>
</dbReference>
<comment type="caution">
    <text evidence="1">The sequence shown here is derived from an EMBL/GenBank/DDBJ whole genome shotgun (WGS) entry which is preliminary data.</text>
</comment>
<dbReference type="EMBL" id="QBKR01000030">
    <property type="protein sequence ID" value="PTX52704.1"/>
    <property type="molecule type" value="Genomic_DNA"/>
</dbReference>
<dbReference type="Proteomes" id="UP000244240">
    <property type="component" value="Unassembled WGS sequence"/>
</dbReference>
<dbReference type="InterPro" id="IPR027417">
    <property type="entry name" value="P-loop_NTPase"/>
</dbReference>
<proteinExistence type="predicted"/>
<accession>A0A2T6B9G7</accession>
<dbReference type="AlphaFoldDB" id="A0A2T6B9G7"/>
<dbReference type="InterPro" id="IPR021228">
    <property type="entry name" value="BrxD"/>
</dbReference>
<evidence type="ECO:0000313" key="2">
    <source>
        <dbReference type="Proteomes" id="UP000244240"/>
    </source>
</evidence>
<keyword evidence="2" id="KW-1185">Reference proteome</keyword>
<dbReference type="SUPFAM" id="SSF52540">
    <property type="entry name" value="P-loop containing nucleoside triphosphate hydrolases"/>
    <property type="match status" value="1"/>
</dbReference>
<reference evidence="1 2" key="1">
    <citation type="submission" date="2018-04" db="EMBL/GenBank/DDBJ databases">
        <title>Genomic Encyclopedia of Archaeal and Bacterial Type Strains, Phase II (KMG-II): from individual species to whole genera.</title>
        <authorList>
            <person name="Goeker M."/>
        </authorList>
    </citation>
    <scope>NUCLEOTIDE SEQUENCE [LARGE SCALE GENOMIC DNA]</scope>
    <source>
        <strain evidence="1 2">DSM 45787</strain>
    </source>
</reference>
<dbReference type="OrthoDB" id="9772976at2"/>
<evidence type="ECO:0000313" key="1">
    <source>
        <dbReference type="EMBL" id="PTX52704.1"/>
    </source>
</evidence>
<name>A0A2T6B9G7_9BACL</name>
<protein>
    <submittedName>
        <fullName evidence="1">P-loop uncharacterized protein DUF2791</fullName>
    </submittedName>
</protein>
<sequence length="439" mass="51273">MRLLKKHSNAILQSLTSGVVPRIGLDHIVVGREKEREQIMEELKHVKQGSAMVKVFIGEFGSGKSFILSMIRNLAFVERFVVADVDLTAERRLYGSEGKALSTYTELMNKLSTKTRPEGNALPVILEKWIDQIHFQVQEEEGYEDVRFDDQNFVRDVQRKIGETLYEMEELVGGFDFAKVIRAYYRGYVEDNQERMSNALRWLRGEYSTKSEARKDLGIRDIIDDLNWYEYLKVIAAFIHQVGYAGLVVNFDEAINLYKNTHSVSRDKNYETILKFFNDAYQGKAEHMYITFAGTKEFLEDERRGLFSYSALKTRLATNRFETTEFRDLSQPVIKLAPLQKEEIYALLIKIRSIHGFHHGYEPTVTDDDIRTFMDQQYARPGAEQHITPRYLIRDFISALNILRQNPNMDKQTIFEVVEKNDPKEELNLVLDRFQRTRQ</sequence>
<gene>
    <name evidence="1" type="ORF">C8P63_13016</name>
</gene>
<dbReference type="RefSeq" id="WP_108025913.1">
    <property type="nucleotide sequence ID" value="NZ_QBKR01000030.1"/>
</dbReference>
<organism evidence="1 2">
    <name type="scientific">Melghirimyces profundicolus</name>
    <dbReference type="NCBI Taxonomy" id="1242148"/>
    <lineage>
        <taxon>Bacteria</taxon>
        <taxon>Bacillati</taxon>
        <taxon>Bacillota</taxon>
        <taxon>Bacilli</taxon>
        <taxon>Bacillales</taxon>
        <taxon>Thermoactinomycetaceae</taxon>
        <taxon>Melghirimyces</taxon>
    </lineage>
</organism>